<feature type="domain" description="HTH cro/C1-type" evidence="1">
    <location>
        <begin position="7"/>
        <end position="62"/>
    </location>
</feature>
<dbReference type="GO" id="GO:0003677">
    <property type="term" value="F:DNA binding"/>
    <property type="evidence" value="ECO:0007669"/>
    <property type="project" value="InterPro"/>
</dbReference>
<reference evidence="2 3" key="1">
    <citation type="submission" date="2019-03" db="EMBL/GenBank/DDBJ databases">
        <title>Genomic Encyclopedia of Archaeal and Bacterial Type Strains, Phase II (KMG-II): from individual species to whole genera.</title>
        <authorList>
            <person name="Goeker M."/>
        </authorList>
    </citation>
    <scope>NUCLEOTIDE SEQUENCE [LARGE SCALE GENOMIC DNA]</scope>
    <source>
        <strain evidence="2 3">DSM 24323</strain>
    </source>
</reference>
<evidence type="ECO:0000313" key="2">
    <source>
        <dbReference type="EMBL" id="TDT29128.1"/>
    </source>
</evidence>
<accession>A0A4V3EMF7</accession>
<comment type="caution">
    <text evidence="2">The sequence shown here is derived from an EMBL/GenBank/DDBJ whole genome shotgun (WGS) entry which is preliminary data.</text>
</comment>
<dbReference type="CDD" id="cd00093">
    <property type="entry name" value="HTH_XRE"/>
    <property type="match status" value="1"/>
</dbReference>
<protein>
    <submittedName>
        <fullName evidence="2">Helix-turn-helix protein</fullName>
    </submittedName>
</protein>
<dbReference type="AlphaFoldDB" id="A0A4V3EMF7"/>
<dbReference type="PROSITE" id="PS50943">
    <property type="entry name" value="HTH_CROC1"/>
    <property type="match status" value="1"/>
</dbReference>
<name>A0A4V3EMF7_9ACTN</name>
<dbReference type="SUPFAM" id="SSF47413">
    <property type="entry name" value="lambda repressor-like DNA-binding domains"/>
    <property type="match status" value="1"/>
</dbReference>
<dbReference type="Pfam" id="PF13560">
    <property type="entry name" value="HTH_31"/>
    <property type="match status" value="1"/>
</dbReference>
<sequence length="288" mass="32409">MVAGTELRALREQRRLTQAQLADRSGVSQRSIRAIENGQSKRPHAATIRSIAFGLELSRDELAQLSGQGVSPSVTALAEMLRTSPELLQGQLRGIHSTAALGGSWTSQFHHNQVHIGRDGHFELTRTQRVITSTVPELTHVLRVCNYSDGPRHGVPEMHDMYGCSLSGQWVLPQHNVVVYELKFDRTLRRGDSITYGYSTDERLPTEIRRTSRLPDRVVSGTRSTIDLLRMELRFRGRVPRVIRPFWVSGNRRTPVLSDPVSPTPSGSFCVEQQRMAPGRAHGFIWTW</sequence>
<dbReference type="Proteomes" id="UP000295371">
    <property type="component" value="Unassembled WGS sequence"/>
</dbReference>
<dbReference type="Gene3D" id="1.10.260.40">
    <property type="entry name" value="lambda repressor-like DNA-binding domains"/>
    <property type="match status" value="1"/>
</dbReference>
<dbReference type="InterPro" id="IPR001387">
    <property type="entry name" value="Cro/C1-type_HTH"/>
</dbReference>
<organism evidence="2 3">
    <name type="scientific">Naumannella halotolerans</name>
    <dbReference type="NCBI Taxonomy" id="993414"/>
    <lineage>
        <taxon>Bacteria</taxon>
        <taxon>Bacillati</taxon>
        <taxon>Actinomycetota</taxon>
        <taxon>Actinomycetes</taxon>
        <taxon>Propionibacteriales</taxon>
        <taxon>Propionibacteriaceae</taxon>
        <taxon>Naumannella</taxon>
    </lineage>
</organism>
<dbReference type="SMART" id="SM00530">
    <property type="entry name" value="HTH_XRE"/>
    <property type="match status" value="1"/>
</dbReference>
<gene>
    <name evidence="2" type="ORF">CLV29_3228</name>
</gene>
<keyword evidence="3" id="KW-1185">Reference proteome</keyword>
<proteinExistence type="predicted"/>
<evidence type="ECO:0000259" key="1">
    <source>
        <dbReference type="PROSITE" id="PS50943"/>
    </source>
</evidence>
<evidence type="ECO:0000313" key="3">
    <source>
        <dbReference type="Proteomes" id="UP000295371"/>
    </source>
</evidence>
<dbReference type="EMBL" id="SOAW01000004">
    <property type="protein sequence ID" value="TDT29128.1"/>
    <property type="molecule type" value="Genomic_DNA"/>
</dbReference>
<dbReference type="InterPro" id="IPR010982">
    <property type="entry name" value="Lambda_DNA-bd_dom_sf"/>
</dbReference>